<dbReference type="OrthoDB" id="538216at2759"/>
<evidence type="ECO:0000256" key="1">
    <source>
        <dbReference type="SAM" id="MobiDB-lite"/>
    </source>
</evidence>
<dbReference type="EMBL" id="BJWL01000025">
    <property type="protein sequence ID" value="GFZ15725.1"/>
    <property type="molecule type" value="Genomic_DNA"/>
</dbReference>
<dbReference type="SUPFAM" id="SSF54106">
    <property type="entry name" value="LysM domain"/>
    <property type="match status" value="1"/>
</dbReference>
<dbReference type="Proteomes" id="UP000585474">
    <property type="component" value="Unassembled WGS sequence"/>
</dbReference>
<feature type="region of interest" description="Disordered" evidence="1">
    <location>
        <begin position="200"/>
        <end position="234"/>
    </location>
</feature>
<sequence length="398" mass="43207">MERGRHDSGDYHFFHHRQALDRVSPERMPSKSPVSSSLLACPSTPPLPPSCSPGGGGGLSYIEHRVSRMDTLAGVAIKYGVEVADIKRLNGLVTDLQMFALKSLRIPLPGRHPPSPILSNCLDIQGSSSSEETPPRRRRSDLFDSFQSLKLNSSSQQRVSQAMSKLQGYYGLKTTDQKPASEGFEMAFYRKGGSHYLEDGPFAQPSHLSNPPLSHHRKSNSVANGFLPENSDLTDDMGVTEARAIESDKWNEKLIRRRQKSEADFSSRTPEMLLKEDNSSGGGFLAITGKGLALRPKAASRTALGVDADANLVNPIIPLSFGDSLVADGINGVRKSSSTSSLQEEQESNGISSSIWPTSKWSLKPDLQALSTAAIITKPIFDGLPKPITGRRNKAALD</sequence>
<dbReference type="InterPro" id="IPR045030">
    <property type="entry name" value="LYSM1-4"/>
</dbReference>
<evidence type="ECO:0000313" key="3">
    <source>
        <dbReference type="EMBL" id="GFZ15725.1"/>
    </source>
</evidence>
<proteinExistence type="predicted"/>
<organism evidence="3 4">
    <name type="scientific">Actinidia rufa</name>
    <dbReference type="NCBI Taxonomy" id="165716"/>
    <lineage>
        <taxon>Eukaryota</taxon>
        <taxon>Viridiplantae</taxon>
        <taxon>Streptophyta</taxon>
        <taxon>Embryophyta</taxon>
        <taxon>Tracheophyta</taxon>
        <taxon>Spermatophyta</taxon>
        <taxon>Magnoliopsida</taxon>
        <taxon>eudicotyledons</taxon>
        <taxon>Gunneridae</taxon>
        <taxon>Pentapetalae</taxon>
        <taxon>asterids</taxon>
        <taxon>Ericales</taxon>
        <taxon>Actinidiaceae</taxon>
        <taxon>Actinidia</taxon>
    </lineage>
</organism>
<evidence type="ECO:0000313" key="4">
    <source>
        <dbReference type="Proteomes" id="UP000585474"/>
    </source>
</evidence>
<dbReference type="PANTHER" id="PTHR20932">
    <property type="entry name" value="LYSM AND PUTATIVE PEPTIDOGLYCAN-BINDING DOMAIN-CONTAINING PROTEIN"/>
    <property type="match status" value="1"/>
</dbReference>
<dbReference type="PROSITE" id="PS51782">
    <property type="entry name" value="LYSM"/>
    <property type="match status" value="1"/>
</dbReference>
<dbReference type="InterPro" id="IPR018392">
    <property type="entry name" value="LysM"/>
</dbReference>
<comment type="caution">
    <text evidence="3">The sequence shown here is derived from an EMBL/GenBank/DDBJ whole genome shotgun (WGS) entry which is preliminary data.</text>
</comment>
<feature type="domain" description="LysM" evidence="2">
    <location>
        <begin position="62"/>
        <end position="106"/>
    </location>
</feature>
<accession>A0A7J0GY19</accession>
<dbReference type="AlphaFoldDB" id="A0A7J0GY19"/>
<dbReference type="Gene3D" id="3.10.350.10">
    <property type="entry name" value="LysM domain"/>
    <property type="match status" value="1"/>
</dbReference>
<protein>
    <submittedName>
        <fullName evidence="3">Peptidoglycan-binding LysM domain-containing protein</fullName>
    </submittedName>
</protein>
<feature type="region of interest" description="Disordered" evidence="1">
    <location>
        <begin position="335"/>
        <end position="355"/>
    </location>
</feature>
<dbReference type="Pfam" id="PF01476">
    <property type="entry name" value="LysM"/>
    <property type="match status" value="1"/>
</dbReference>
<dbReference type="InterPro" id="IPR036779">
    <property type="entry name" value="LysM_dom_sf"/>
</dbReference>
<dbReference type="CDD" id="cd00118">
    <property type="entry name" value="LysM"/>
    <property type="match status" value="1"/>
</dbReference>
<reference evidence="3 4" key="1">
    <citation type="submission" date="2019-07" db="EMBL/GenBank/DDBJ databases">
        <title>De Novo Assembly of kiwifruit Actinidia rufa.</title>
        <authorList>
            <person name="Sugita-Konishi S."/>
            <person name="Sato K."/>
            <person name="Mori E."/>
            <person name="Abe Y."/>
            <person name="Kisaki G."/>
            <person name="Hamano K."/>
            <person name="Suezawa K."/>
            <person name="Otani M."/>
            <person name="Fukuda T."/>
            <person name="Manabe T."/>
            <person name="Gomi K."/>
            <person name="Tabuchi M."/>
            <person name="Akimitsu K."/>
            <person name="Kataoka I."/>
        </authorList>
    </citation>
    <scope>NUCLEOTIDE SEQUENCE [LARGE SCALE GENOMIC DNA]</scope>
    <source>
        <strain evidence="4">cv. Fuchu</strain>
    </source>
</reference>
<evidence type="ECO:0000259" key="2">
    <source>
        <dbReference type="PROSITE" id="PS51782"/>
    </source>
</evidence>
<dbReference type="PANTHER" id="PTHR20932:SF55">
    <property type="entry name" value="LYSM DOMAIN-CONTAINING PROTEIN"/>
    <property type="match status" value="1"/>
</dbReference>
<name>A0A7J0GY19_9ERIC</name>
<gene>
    <name evidence="3" type="ORF">Acr_25g0001340</name>
</gene>
<feature type="region of interest" description="Disordered" evidence="1">
    <location>
        <begin position="23"/>
        <end position="52"/>
    </location>
</feature>
<keyword evidence="4" id="KW-1185">Reference proteome</keyword>